<dbReference type="OrthoDB" id="3259198at2759"/>
<sequence>CMLHTIHLTAIKLLENIGALSLFESEKASLRASAYQDAVTAPVDHSNDSEAALHD</sequence>
<protein>
    <submittedName>
        <fullName evidence="1">Uncharacterized protein</fullName>
    </submittedName>
</protein>
<evidence type="ECO:0000313" key="2">
    <source>
        <dbReference type="Proteomes" id="UP000308652"/>
    </source>
</evidence>
<keyword evidence="2" id="KW-1185">Reference proteome</keyword>
<dbReference type="AlphaFoldDB" id="A0A5C3M6S4"/>
<reference evidence="1 2" key="1">
    <citation type="journal article" date="2019" name="Nat. Ecol. Evol.">
        <title>Megaphylogeny resolves global patterns of mushroom evolution.</title>
        <authorList>
            <person name="Varga T."/>
            <person name="Krizsan K."/>
            <person name="Foldi C."/>
            <person name="Dima B."/>
            <person name="Sanchez-Garcia M."/>
            <person name="Sanchez-Ramirez S."/>
            <person name="Szollosi G.J."/>
            <person name="Szarkandi J.G."/>
            <person name="Papp V."/>
            <person name="Albert L."/>
            <person name="Andreopoulos W."/>
            <person name="Angelini C."/>
            <person name="Antonin V."/>
            <person name="Barry K.W."/>
            <person name="Bougher N.L."/>
            <person name="Buchanan P."/>
            <person name="Buyck B."/>
            <person name="Bense V."/>
            <person name="Catcheside P."/>
            <person name="Chovatia M."/>
            <person name="Cooper J."/>
            <person name="Damon W."/>
            <person name="Desjardin D."/>
            <person name="Finy P."/>
            <person name="Geml J."/>
            <person name="Haridas S."/>
            <person name="Hughes K."/>
            <person name="Justo A."/>
            <person name="Karasinski D."/>
            <person name="Kautmanova I."/>
            <person name="Kiss B."/>
            <person name="Kocsube S."/>
            <person name="Kotiranta H."/>
            <person name="LaButti K.M."/>
            <person name="Lechner B.E."/>
            <person name="Liimatainen K."/>
            <person name="Lipzen A."/>
            <person name="Lukacs Z."/>
            <person name="Mihaltcheva S."/>
            <person name="Morgado L.N."/>
            <person name="Niskanen T."/>
            <person name="Noordeloos M.E."/>
            <person name="Ohm R.A."/>
            <person name="Ortiz-Santana B."/>
            <person name="Ovrebo C."/>
            <person name="Racz N."/>
            <person name="Riley R."/>
            <person name="Savchenko A."/>
            <person name="Shiryaev A."/>
            <person name="Soop K."/>
            <person name="Spirin V."/>
            <person name="Szebenyi C."/>
            <person name="Tomsovsky M."/>
            <person name="Tulloss R.E."/>
            <person name="Uehling J."/>
            <person name="Grigoriev I.V."/>
            <person name="Vagvolgyi C."/>
            <person name="Papp T."/>
            <person name="Martin F.M."/>
            <person name="Miettinen O."/>
            <person name="Hibbett D.S."/>
            <person name="Nagy L.G."/>
        </authorList>
    </citation>
    <scope>NUCLEOTIDE SEQUENCE [LARGE SCALE GENOMIC DNA]</scope>
    <source>
        <strain evidence="1 2">CBS 166.37</strain>
    </source>
</reference>
<gene>
    <name evidence="1" type="ORF">BDQ12DRAFT_570989</name>
</gene>
<feature type="non-terminal residue" evidence="1">
    <location>
        <position position="1"/>
    </location>
</feature>
<feature type="non-terminal residue" evidence="1">
    <location>
        <position position="55"/>
    </location>
</feature>
<name>A0A5C3M6S4_9AGAR</name>
<accession>A0A5C3M6S4</accession>
<proteinExistence type="predicted"/>
<dbReference type="Proteomes" id="UP000308652">
    <property type="component" value="Unassembled WGS sequence"/>
</dbReference>
<organism evidence="1 2">
    <name type="scientific">Crucibulum laeve</name>
    <dbReference type="NCBI Taxonomy" id="68775"/>
    <lineage>
        <taxon>Eukaryota</taxon>
        <taxon>Fungi</taxon>
        <taxon>Dikarya</taxon>
        <taxon>Basidiomycota</taxon>
        <taxon>Agaricomycotina</taxon>
        <taxon>Agaricomycetes</taxon>
        <taxon>Agaricomycetidae</taxon>
        <taxon>Agaricales</taxon>
        <taxon>Agaricineae</taxon>
        <taxon>Nidulariaceae</taxon>
        <taxon>Crucibulum</taxon>
    </lineage>
</organism>
<evidence type="ECO:0000313" key="1">
    <source>
        <dbReference type="EMBL" id="TFK40086.1"/>
    </source>
</evidence>
<dbReference type="EMBL" id="ML213597">
    <property type="protein sequence ID" value="TFK40086.1"/>
    <property type="molecule type" value="Genomic_DNA"/>
</dbReference>
<dbReference type="STRING" id="68775.A0A5C3M6S4"/>